<dbReference type="GO" id="GO:0005680">
    <property type="term" value="C:anaphase-promoting complex"/>
    <property type="evidence" value="ECO:0007669"/>
    <property type="project" value="InterPro"/>
</dbReference>
<organism evidence="2 3">
    <name type="scientific">Acorus calamus</name>
    <name type="common">Sweet flag</name>
    <dbReference type="NCBI Taxonomy" id="4465"/>
    <lineage>
        <taxon>Eukaryota</taxon>
        <taxon>Viridiplantae</taxon>
        <taxon>Streptophyta</taxon>
        <taxon>Embryophyta</taxon>
        <taxon>Tracheophyta</taxon>
        <taxon>Spermatophyta</taxon>
        <taxon>Magnoliopsida</taxon>
        <taxon>Liliopsida</taxon>
        <taxon>Acoraceae</taxon>
        <taxon>Acorus</taxon>
    </lineage>
</organism>
<evidence type="ECO:0000313" key="2">
    <source>
        <dbReference type="EMBL" id="KAK1314788.1"/>
    </source>
</evidence>
<protein>
    <recommendedName>
        <fullName evidence="4">Anaphase-promoting complex subunit 15</fullName>
    </recommendedName>
</protein>
<name>A0AAV9EME7_ACOCL</name>
<comment type="caution">
    <text evidence="2">The sequence shown here is derived from an EMBL/GenBank/DDBJ whole genome shotgun (WGS) entry which is preliminary data.</text>
</comment>
<feature type="compositionally biased region" description="Acidic residues" evidence="1">
    <location>
        <begin position="72"/>
        <end position="97"/>
    </location>
</feature>
<dbReference type="InterPro" id="IPR026182">
    <property type="entry name" value="ANAPC15"/>
</dbReference>
<dbReference type="GO" id="GO:0090266">
    <property type="term" value="P:regulation of mitotic cell cycle spindle assembly checkpoint"/>
    <property type="evidence" value="ECO:0007669"/>
    <property type="project" value="InterPro"/>
</dbReference>
<reference evidence="2" key="1">
    <citation type="journal article" date="2023" name="Nat. Commun.">
        <title>Diploid and tetraploid genomes of Acorus and the evolution of monocots.</title>
        <authorList>
            <person name="Ma L."/>
            <person name="Liu K.W."/>
            <person name="Li Z."/>
            <person name="Hsiao Y.Y."/>
            <person name="Qi Y."/>
            <person name="Fu T."/>
            <person name="Tang G.D."/>
            <person name="Zhang D."/>
            <person name="Sun W.H."/>
            <person name="Liu D.K."/>
            <person name="Li Y."/>
            <person name="Chen G.Z."/>
            <person name="Liu X.D."/>
            <person name="Liao X.Y."/>
            <person name="Jiang Y.T."/>
            <person name="Yu X."/>
            <person name="Hao Y."/>
            <person name="Huang J."/>
            <person name="Zhao X.W."/>
            <person name="Ke S."/>
            <person name="Chen Y.Y."/>
            <person name="Wu W.L."/>
            <person name="Hsu J.L."/>
            <person name="Lin Y.F."/>
            <person name="Huang M.D."/>
            <person name="Li C.Y."/>
            <person name="Huang L."/>
            <person name="Wang Z.W."/>
            <person name="Zhao X."/>
            <person name="Zhong W.Y."/>
            <person name="Peng D.H."/>
            <person name="Ahmad S."/>
            <person name="Lan S."/>
            <person name="Zhang J.S."/>
            <person name="Tsai W.C."/>
            <person name="Van de Peer Y."/>
            <person name="Liu Z.J."/>
        </authorList>
    </citation>
    <scope>NUCLEOTIDE SEQUENCE</scope>
    <source>
        <strain evidence="2">CP</strain>
    </source>
</reference>
<dbReference type="Proteomes" id="UP001180020">
    <property type="component" value="Unassembled WGS sequence"/>
</dbReference>
<accession>A0AAV9EME7</accession>
<dbReference type="EMBL" id="JAUJYO010000006">
    <property type="protein sequence ID" value="KAK1314788.1"/>
    <property type="molecule type" value="Genomic_DNA"/>
</dbReference>
<evidence type="ECO:0000313" key="3">
    <source>
        <dbReference type="Proteomes" id="UP001180020"/>
    </source>
</evidence>
<dbReference type="AlphaFoldDB" id="A0AAV9EME7"/>
<dbReference type="PANTHER" id="PTHR37771:SF2">
    <property type="entry name" value="OS02G0593400 PROTEIN"/>
    <property type="match status" value="1"/>
</dbReference>
<sequence>MLQFPAFMQQYPSSMLMPSSVILPSQWPDPHNDDIFLPLEESELDDKWNEIRKANNNLVVIGKTSPDYKEDYDAEVDEDDGDNVEESEGDELEQETG</sequence>
<gene>
    <name evidence="2" type="ORF">QJS10_CPA06g01187</name>
</gene>
<dbReference type="PANTHER" id="PTHR37771">
    <property type="entry name" value="OS02G0593400 PROTEIN"/>
    <property type="match status" value="1"/>
</dbReference>
<reference evidence="2" key="2">
    <citation type="submission" date="2023-06" db="EMBL/GenBank/DDBJ databases">
        <authorList>
            <person name="Ma L."/>
            <person name="Liu K.-W."/>
            <person name="Li Z."/>
            <person name="Hsiao Y.-Y."/>
            <person name="Qi Y."/>
            <person name="Fu T."/>
            <person name="Tang G."/>
            <person name="Zhang D."/>
            <person name="Sun W.-H."/>
            <person name="Liu D.-K."/>
            <person name="Li Y."/>
            <person name="Chen G.-Z."/>
            <person name="Liu X.-D."/>
            <person name="Liao X.-Y."/>
            <person name="Jiang Y.-T."/>
            <person name="Yu X."/>
            <person name="Hao Y."/>
            <person name="Huang J."/>
            <person name="Zhao X.-W."/>
            <person name="Ke S."/>
            <person name="Chen Y.-Y."/>
            <person name="Wu W.-L."/>
            <person name="Hsu J.-L."/>
            <person name="Lin Y.-F."/>
            <person name="Huang M.-D."/>
            <person name="Li C.-Y."/>
            <person name="Huang L."/>
            <person name="Wang Z.-W."/>
            <person name="Zhao X."/>
            <person name="Zhong W.-Y."/>
            <person name="Peng D.-H."/>
            <person name="Ahmad S."/>
            <person name="Lan S."/>
            <person name="Zhang J.-S."/>
            <person name="Tsai W.-C."/>
            <person name="Van De Peer Y."/>
            <person name="Liu Z.-J."/>
        </authorList>
    </citation>
    <scope>NUCLEOTIDE SEQUENCE</scope>
    <source>
        <strain evidence="2">CP</strain>
        <tissue evidence="2">Leaves</tissue>
    </source>
</reference>
<evidence type="ECO:0008006" key="4">
    <source>
        <dbReference type="Google" id="ProtNLM"/>
    </source>
</evidence>
<dbReference type="Pfam" id="PF15243">
    <property type="entry name" value="ANAPC15"/>
    <property type="match status" value="1"/>
</dbReference>
<evidence type="ECO:0000256" key="1">
    <source>
        <dbReference type="SAM" id="MobiDB-lite"/>
    </source>
</evidence>
<keyword evidence="3" id="KW-1185">Reference proteome</keyword>
<feature type="region of interest" description="Disordered" evidence="1">
    <location>
        <begin position="64"/>
        <end position="97"/>
    </location>
</feature>
<proteinExistence type="predicted"/>